<dbReference type="InterPro" id="IPR025501">
    <property type="entry name" value="MinD_FleN"/>
</dbReference>
<keyword evidence="5" id="KW-0282">Flagellum</keyword>
<dbReference type="STRING" id="83401.SAMN05421742_102124"/>
<evidence type="ECO:0000256" key="1">
    <source>
        <dbReference type="ARBA" id="ARBA00022741"/>
    </source>
</evidence>
<dbReference type="GO" id="GO:0009898">
    <property type="term" value="C:cytoplasmic side of plasma membrane"/>
    <property type="evidence" value="ECO:0007669"/>
    <property type="project" value="TreeGrafter"/>
</dbReference>
<name>A0A1G7W9P2_9PROT</name>
<evidence type="ECO:0000256" key="2">
    <source>
        <dbReference type="ARBA" id="ARBA00022840"/>
    </source>
</evidence>
<dbReference type="GO" id="GO:0005829">
    <property type="term" value="C:cytosol"/>
    <property type="evidence" value="ECO:0007669"/>
    <property type="project" value="TreeGrafter"/>
</dbReference>
<evidence type="ECO:0000313" key="5">
    <source>
        <dbReference type="EMBL" id="SDG68697.1"/>
    </source>
</evidence>
<gene>
    <name evidence="5" type="ORF">SAMN05421742_102124</name>
</gene>
<dbReference type="GO" id="GO:0051782">
    <property type="term" value="P:negative regulation of cell division"/>
    <property type="evidence" value="ECO:0007669"/>
    <property type="project" value="TreeGrafter"/>
</dbReference>
<dbReference type="InterPro" id="IPR002586">
    <property type="entry name" value="CobQ/CobB/MinD/ParA_Nub-bd_dom"/>
</dbReference>
<reference evidence="6" key="1">
    <citation type="submission" date="2016-10" db="EMBL/GenBank/DDBJ databases">
        <authorList>
            <person name="Varghese N."/>
            <person name="Submissions S."/>
        </authorList>
    </citation>
    <scope>NUCLEOTIDE SEQUENCE [LARGE SCALE GENOMIC DNA]</scope>
    <source>
        <strain evidence="6">930I</strain>
    </source>
</reference>
<feature type="compositionally biased region" description="Pro residues" evidence="3">
    <location>
        <begin position="1"/>
        <end position="18"/>
    </location>
</feature>
<keyword evidence="6" id="KW-1185">Reference proteome</keyword>
<protein>
    <submittedName>
        <fullName evidence="5">Flagellar biosynthesis protein FlhG</fullName>
    </submittedName>
</protein>
<evidence type="ECO:0000256" key="3">
    <source>
        <dbReference type="SAM" id="MobiDB-lite"/>
    </source>
</evidence>
<sequence length="279" mass="29339">MTQPPVTPPSLAPRPVAPASPARSGPGGLPNVLAVASGKGGVGKTWFAITLSHALTRLGQRVLLFDGDLGLANVDIQLGLMPRHDLGNVIAGRLTLNQAALRYEAGGFDVVAGRSGSGSLANVPPSRLQLLMGDLETMANPYDKVLIDLGAGVERPVRLLAAQASTILVVTTDEPTALTDAYAFIKVTAHQRPGVDMRVVINSANSTREGERTYQTLLKACQGFLKISPPLAGIIRRDARVREAIRNQTSILIRSPNAEAAADVEAIASRLLQPAARQG</sequence>
<keyword evidence="1" id="KW-0547">Nucleotide-binding</keyword>
<dbReference type="RefSeq" id="WP_092615602.1">
    <property type="nucleotide sequence ID" value="NZ_FNCV01000002.1"/>
</dbReference>
<keyword evidence="5" id="KW-0966">Cell projection</keyword>
<accession>A0A1G7W9P2</accession>
<dbReference type="Gene3D" id="3.40.50.300">
    <property type="entry name" value="P-loop containing nucleotide triphosphate hydrolases"/>
    <property type="match status" value="1"/>
</dbReference>
<evidence type="ECO:0000259" key="4">
    <source>
        <dbReference type="Pfam" id="PF01656"/>
    </source>
</evidence>
<organism evidence="5 6">
    <name type="scientific">Roseospirillum parvum</name>
    <dbReference type="NCBI Taxonomy" id="83401"/>
    <lineage>
        <taxon>Bacteria</taxon>
        <taxon>Pseudomonadati</taxon>
        <taxon>Pseudomonadota</taxon>
        <taxon>Alphaproteobacteria</taxon>
        <taxon>Rhodospirillales</taxon>
        <taxon>Rhodospirillaceae</taxon>
        <taxon>Roseospirillum</taxon>
    </lineage>
</organism>
<dbReference type="SUPFAM" id="SSF52540">
    <property type="entry name" value="P-loop containing nucleoside triphosphate hydrolases"/>
    <property type="match status" value="1"/>
</dbReference>
<dbReference type="CDD" id="cd02038">
    <property type="entry name" value="FlhG-like"/>
    <property type="match status" value="1"/>
</dbReference>
<dbReference type="InterPro" id="IPR027417">
    <property type="entry name" value="P-loop_NTPase"/>
</dbReference>
<evidence type="ECO:0000313" key="6">
    <source>
        <dbReference type="Proteomes" id="UP000217076"/>
    </source>
</evidence>
<feature type="domain" description="CobQ/CobB/MinD/ParA nucleotide binding" evidence="4">
    <location>
        <begin position="33"/>
        <end position="248"/>
    </location>
</feature>
<dbReference type="EMBL" id="FNCV01000002">
    <property type="protein sequence ID" value="SDG68697.1"/>
    <property type="molecule type" value="Genomic_DNA"/>
</dbReference>
<keyword evidence="2" id="KW-0067">ATP-binding</keyword>
<dbReference type="AlphaFoldDB" id="A0A1G7W9P2"/>
<keyword evidence="5" id="KW-0969">Cilium</keyword>
<dbReference type="GO" id="GO:0005524">
    <property type="term" value="F:ATP binding"/>
    <property type="evidence" value="ECO:0007669"/>
    <property type="project" value="UniProtKB-KW"/>
</dbReference>
<dbReference type="PANTHER" id="PTHR43384">
    <property type="entry name" value="SEPTUM SITE-DETERMINING PROTEIN MIND HOMOLOG, CHLOROPLASTIC-RELATED"/>
    <property type="match status" value="1"/>
</dbReference>
<dbReference type="GO" id="GO:0016887">
    <property type="term" value="F:ATP hydrolysis activity"/>
    <property type="evidence" value="ECO:0007669"/>
    <property type="project" value="TreeGrafter"/>
</dbReference>
<dbReference type="Pfam" id="PF01656">
    <property type="entry name" value="CbiA"/>
    <property type="match status" value="1"/>
</dbReference>
<dbReference type="PIRSF" id="PIRSF003092">
    <property type="entry name" value="MinD"/>
    <property type="match status" value="1"/>
</dbReference>
<feature type="region of interest" description="Disordered" evidence="3">
    <location>
        <begin position="1"/>
        <end position="28"/>
    </location>
</feature>
<dbReference type="PANTHER" id="PTHR43384:SF4">
    <property type="entry name" value="CELLULOSE BIOSYNTHESIS PROTEIN BCSQ-RELATED"/>
    <property type="match status" value="1"/>
</dbReference>
<dbReference type="OrthoDB" id="9816297at2"/>
<proteinExistence type="predicted"/>
<dbReference type="InterPro" id="IPR050625">
    <property type="entry name" value="ParA/MinD_ATPase"/>
</dbReference>
<dbReference type="InterPro" id="IPR033875">
    <property type="entry name" value="FlhG"/>
</dbReference>
<dbReference type="Proteomes" id="UP000217076">
    <property type="component" value="Unassembled WGS sequence"/>
</dbReference>